<evidence type="ECO:0000313" key="9">
    <source>
        <dbReference type="Proteomes" id="UP001175261"/>
    </source>
</evidence>
<name>A0AA39GAC9_SARSR</name>
<dbReference type="Pfam" id="PF05602">
    <property type="entry name" value="CLPTM1"/>
    <property type="match status" value="1"/>
</dbReference>
<organism evidence="8 9">
    <name type="scientific">Sarocladium strictum</name>
    <name type="common">Black bundle disease fungus</name>
    <name type="synonym">Acremonium strictum</name>
    <dbReference type="NCBI Taxonomy" id="5046"/>
    <lineage>
        <taxon>Eukaryota</taxon>
        <taxon>Fungi</taxon>
        <taxon>Dikarya</taxon>
        <taxon>Ascomycota</taxon>
        <taxon>Pezizomycotina</taxon>
        <taxon>Sordariomycetes</taxon>
        <taxon>Hypocreomycetidae</taxon>
        <taxon>Hypocreales</taxon>
        <taxon>Sarocladiaceae</taxon>
        <taxon>Sarocladium</taxon>
    </lineage>
</organism>
<evidence type="ECO:0008006" key="10">
    <source>
        <dbReference type="Google" id="ProtNLM"/>
    </source>
</evidence>
<feature type="transmembrane region" description="Helical" evidence="7">
    <location>
        <begin position="365"/>
        <end position="387"/>
    </location>
</feature>
<evidence type="ECO:0000256" key="1">
    <source>
        <dbReference type="ARBA" id="ARBA00004141"/>
    </source>
</evidence>
<gene>
    <name evidence="8" type="ORF">NLU13_9377</name>
</gene>
<reference evidence="8" key="1">
    <citation type="submission" date="2022-10" db="EMBL/GenBank/DDBJ databases">
        <title>Determination and structural analysis of whole genome sequence of Sarocladium strictum F4-1.</title>
        <authorList>
            <person name="Hu L."/>
            <person name="Jiang Y."/>
        </authorList>
    </citation>
    <scope>NUCLEOTIDE SEQUENCE</scope>
    <source>
        <strain evidence="8">F4-1</strain>
    </source>
</reference>
<feature type="transmembrane region" description="Helical" evidence="7">
    <location>
        <begin position="517"/>
        <end position="543"/>
    </location>
</feature>
<feature type="region of interest" description="Disordered" evidence="6">
    <location>
        <begin position="615"/>
        <end position="637"/>
    </location>
</feature>
<proteinExistence type="inferred from homology"/>
<keyword evidence="4 7" id="KW-1133">Transmembrane helix</keyword>
<evidence type="ECO:0000256" key="5">
    <source>
        <dbReference type="ARBA" id="ARBA00023136"/>
    </source>
</evidence>
<protein>
    <recommendedName>
        <fullName evidence="10">Cleft lip and palate transmembrane protein 1</fullName>
    </recommendedName>
</protein>
<dbReference type="EMBL" id="JAPDFR010000009">
    <property type="protein sequence ID" value="KAK0383466.1"/>
    <property type="molecule type" value="Genomic_DNA"/>
</dbReference>
<feature type="compositionally biased region" description="Basic and acidic residues" evidence="6">
    <location>
        <begin position="624"/>
        <end position="637"/>
    </location>
</feature>
<dbReference type="InterPro" id="IPR008429">
    <property type="entry name" value="CLPTM1"/>
</dbReference>
<dbReference type="Proteomes" id="UP001175261">
    <property type="component" value="Unassembled WGS sequence"/>
</dbReference>
<keyword evidence="5 7" id="KW-0472">Membrane</keyword>
<dbReference type="GO" id="GO:0012505">
    <property type="term" value="C:endomembrane system"/>
    <property type="evidence" value="ECO:0007669"/>
    <property type="project" value="TreeGrafter"/>
</dbReference>
<evidence type="ECO:0000256" key="2">
    <source>
        <dbReference type="ARBA" id="ARBA00009310"/>
    </source>
</evidence>
<comment type="subcellular location">
    <subcellularLocation>
        <location evidence="1">Membrane</location>
        <topology evidence="1">Multi-pass membrane protein</topology>
    </subcellularLocation>
</comment>
<feature type="transmembrane region" description="Helical" evidence="7">
    <location>
        <begin position="492"/>
        <end position="511"/>
    </location>
</feature>
<evidence type="ECO:0000256" key="7">
    <source>
        <dbReference type="SAM" id="Phobius"/>
    </source>
</evidence>
<evidence type="ECO:0000256" key="4">
    <source>
        <dbReference type="ARBA" id="ARBA00022989"/>
    </source>
</evidence>
<comment type="similarity">
    <text evidence="2">Belongs to the CLPTM1 family.</text>
</comment>
<keyword evidence="3 7" id="KW-0812">Transmembrane</keyword>
<feature type="transmembrane region" description="Helical" evidence="7">
    <location>
        <begin position="427"/>
        <end position="446"/>
    </location>
</feature>
<feature type="transmembrane region" description="Helical" evidence="7">
    <location>
        <begin position="399"/>
        <end position="421"/>
    </location>
</feature>
<dbReference type="PANTHER" id="PTHR21347">
    <property type="entry name" value="CLEFT LIP AND PALATE ASSOCIATED TRANSMEMBRANE PROTEIN-RELATED"/>
    <property type="match status" value="1"/>
</dbReference>
<dbReference type="GO" id="GO:0016020">
    <property type="term" value="C:membrane"/>
    <property type="evidence" value="ECO:0007669"/>
    <property type="project" value="UniProtKB-SubCell"/>
</dbReference>
<dbReference type="AlphaFoldDB" id="A0AA39GAC9"/>
<accession>A0AA39GAC9</accession>
<dbReference type="PANTHER" id="PTHR21347:SF0">
    <property type="entry name" value="LIPID SCRAMBLASE CLPTM1L"/>
    <property type="match status" value="1"/>
</dbReference>
<keyword evidence="9" id="KW-1185">Reference proteome</keyword>
<evidence type="ECO:0000256" key="3">
    <source>
        <dbReference type="ARBA" id="ARBA00022692"/>
    </source>
</evidence>
<evidence type="ECO:0000256" key="6">
    <source>
        <dbReference type="SAM" id="MobiDB-lite"/>
    </source>
</evidence>
<sequence length="666" mass="74718">MAEAAVLRRPAGEAQEQQGGGGFALWKLALGGAVYFGINMGLGYWNRKEQTGITITNPETGETATVAQNLEGIPPFQLRPGKLDEGATIRAFPKKIAPIWPQDSYVDVVVTLSPSFNPTPLSQVPDEYLVLNEKSFRMNDYSDKRHVETKFTLPKACQNNGTLWGHFYIGLSGSKLDPKAPGFDSAKAYHFAYPLTQYLPKKKVAKTRNLLDDMPKHEEPDPEEDVKGPVIGNFYHPNASFAFIPSLGVPEFSQLPPATKQFLRLEATGARDQTGQNGWYYPLLFVNTFWQLTNHMTILNETVTELPLYIDLKNMMAIQFQTMATVEMNSKESLRQAAWGGAIAGGGDGTEIEMIKEILIDNNPILLGVTAFASVAHMILETLAFGSDIAHYRKKKDNVGISVRSILANVFMQAVIFLYLLDNSQNTSWMILGSQVVGIFIELWKITTIVNIRVRPAAPGSWLPYSIVMEDKYKLSETEEKTKEYDEIAFKYMYILAVPLLIAYGIYSLIYDTHKSWYSFVITTLVGSVYTYGFLMMVPSLYINYRLKSVAHMPAKAMMYKFLNTFIDDLFAFTIKMPILHRLATFRDDVIFFIYLYQRWAYRIDYSRVNEFGQGGDDDEEVKDEAKAGAEAKEVTAEAVKEAEAKIATATSTSTGADKGKATKRK</sequence>
<evidence type="ECO:0000313" key="8">
    <source>
        <dbReference type="EMBL" id="KAK0383466.1"/>
    </source>
</evidence>
<comment type="caution">
    <text evidence="8">The sequence shown here is derived from an EMBL/GenBank/DDBJ whole genome shotgun (WGS) entry which is preliminary data.</text>
</comment>